<feature type="region of interest" description="Disordered" evidence="1">
    <location>
        <begin position="151"/>
        <end position="170"/>
    </location>
</feature>
<feature type="region of interest" description="Disordered" evidence="1">
    <location>
        <begin position="80"/>
        <end position="133"/>
    </location>
</feature>
<dbReference type="EMBL" id="AM889285">
    <property type="protein sequence ID" value="CAP57378.1"/>
    <property type="molecule type" value="Genomic_DNA"/>
</dbReference>
<proteinExistence type="predicted"/>
<gene>
    <name evidence="2" type="ordered locus">GDI3435</name>
</gene>
<dbReference type="AlphaFoldDB" id="A9H3Z2"/>
<keyword evidence="3" id="KW-1185">Reference proteome</keyword>
<dbReference type="RefSeq" id="WP_012228018.1">
    <property type="nucleotide sequence ID" value="NC_010125.1"/>
</dbReference>
<name>A9H3Z2_GLUDA</name>
<feature type="compositionally biased region" description="Pro residues" evidence="1">
    <location>
        <begin position="121"/>
        <end position="130"/>
    </location>
</feature>
<evidence type="ECO:0000256" key="1">
    <source>
        <dbReference type="SAM" id="MobiDB-lite"/>
    </source>
</evidence>
<organism evidence="2 3">
    <name type="scientific">Gluconacetobacter diazotrophicus (strain ATCC 49037 / DSM 5601 / CCUG 37298 / CIP 103539 / LMG 7603 / PAl5)</name>
    <dbReference type="NCBI Taxonomy" id="272568"/>
    <lineage>
        <taxon>Bacteria</taxon>
        <taxon>Pseudomonadati</taxon>
        <taxon>Pseudomonadota</taxon>
        <taxon>Alphaproteobacteria</taxon>
        <taxon>Acetobacterales</taxon>
        <taxon>Acetobacteraceae</taxon>
        <taxon>Gluconacetobacter</taxon>
    </lineage>
</organism>
<reference evidence="2 3" key="1">
    <citation type="journal article" date="2009" name="BMC Genomics">
        <title>Complete genome sequence of the sugarcane nitrogen-fixing endophyte Gluconacetobacter diazotrophicus Pal5.</title>
        <authorList>
            <person name="Bertalan M."/>
            <person name="Albano R."/>
            <person name="Padua V."/>
            <person name="Rouws L."/>
            <person name="Rojas C."/>
            <person name="Hemerly A."/>
            <person name="Teixeira K."/>
            <person name="Schwab S."/>
            <person name="Araujo J."/>
            <person name="Oliveira A."/>
            <person name="Franca L."/>
            <person name="Magalhaes V."/>
            <person name="Alqueres S."/>
            <person name="Cardoso A."/>
            <person name="Almeida W."/>
            <person name="Loureiro M.M."/>
            <person name="Nogueira E."/>
            <person name="Cidade D."/>
            <person name="Oliveira D."/>
            <person name="Simao T."/>
            <person name="Macedo J."/>
            <person name="Valadao A."/>
            <person name="Dreschsel M."/>
            <person name="Freitas F."/>
            <person name="Vidal M."/>
            <person name="Guedes H."/>
            <person name="Rodrigues E."/>
            <person name="Meneses C."/>
            <person name="Brioso P."/>
            <person name="Pozzer L."/>
            <person name="Figueiredo D."/>
            <person name="Montano H."/>
            <person name="Junior J."/>
            <person name="Filho G."/>
            <person name="Flores V."/>
            <person name="Ferreira B."/>
            <person name="Branco A."/>
            <person name="Gonzalez P."/>
            <person name="Guillobel H."/>
            <person name="Lemos M."/>
            <person name="Seibel L."/>
            <person name="Macedo J."/>
            <person name="Alves-Ferreira M."/>
            <person name="Sachetto-Martins G."/>
            <person name="Coelho A."/>
            <person name="Santos E."/>
            <person name="Amaral G."/>
            <person name="Neves A."/>
            <person name="Pacheco A.B."/>
            <person name="Carvalho D."/>
            <person name="Lery L."/>
            <person name="Bisch P."/>
            <person name="Rossle S.C."/>
            <person name="Urmenyi T."/>
            <person name="Kruger W.V."/>
            <person name="Martins O."/>
            <person name="Baldani J.I."/>
            <person name="Ferreira P.C."/>
        </authorList>
    </citation>
    <scope>NUCLEOTIDE SEQUENCE [LARGE SCALE GENOMIC DNA]</scope>
    <source>
        <strain evidence="3">ATCC 49037 / DSM 5601 / CCUG 37298 / CIP 103539 / LMG 7603 / PAl5</strain>
    </source>
</reference>
<sequence>MPTPRLTARPRRDEMRVPPGDLTTLPYWLNARRDPMDVPVDTQMNRLSAGRRTGRTALAILAVGTALAVVAPPVQAAPKHHAGAQTAQTGGLNAPISTNLGTTNLGNSTAARPADPRVDPDNPPAPPPPDGYQVVQDEDVSVQAYSPRVTAIQGPGLPSIEARQTPRRPNDVPSHFSVFGVPVKFDAPVQPPYNASFMYSTYAGQPGRGIDAIGAEGAAGEP</sequence>
<feature type="compositionally biased region" description="Low complexity" evidence="1">
    <location>
        <begin position="97"/>
        <end position="113"/>
    </location>
</feature>
<dbReference type="Proteomes" id="UP000001176">
    <property type="component" value="Chromosome"/>
</dbReference>
<dbReference type="OrthoDB" id="7285050at2"/>
<evidence type="ECO:0000313" key="2">
    <source>
        <dbReference type="EMBL" id="CAP57378.1"/>
    </source>
</evidence>
<accession>A9H3Z2</accession>
<evidence type="ECO:0000313" key="3">
    <source>
        <dbReference type="Proteomes" id="UP000001176"/>
    </source>
</evidence>
<dbReference type="KEGG" id="gdi:GDI3435"/>
<protein>
    <submittedName>
        <fullName evidence="2">Uncharacterized protein</fullName>
    </submittedName>
</protein>